<keyword evidence="10" id="KW-1185">Reference proteome</keyword>
<keyword evidence="6" id="KW-0297">G-protein coupled receptor</keyword>
<comment type="subcellular location">
    <subcellularLocation>
        <location evidence="7">Cell membrane</location>
        <topology evidence="7">Multi-pass membrane protein</topology>
    </subcellularLocation>
    <subcellularLocation>
        <location evidence="1">Membrane</location>
        <topology evidence="1">Multi-pass membrane protein</topology>
    </subcellularLocation>
</comment>
<keyword evidence="2 6" id="KW-0812">Transmembrane</keyword>
<keyword evidence="4" id="KW-0472">Membrane</keyword>
<name>A0A3B3CC53_ORYME</name>
<keyword evidence="7" id="KW-0552">Olfaction</keyword>
<evidence type="ECO:0000256" key="3">
    <source>
        <dbReference type="ARBA" id="ARBA00022989"/>
    </source>
</evidence>
<proteinExistence type="inferred from homology"/>
<dbReference type="PROSITE" id="PS00237">
    <property type="entry name" value="G_PROTEIN_RECEP_F1_1"/>
    <property type="match status" value="1"/>
</dbReference>
<comment type="similarity">
    <text evidence="6">Belongs to the G-protein coupled receptor 1 family.</text>
</comment>
<dbReference type="Gene3D" id="1.20.1070.10">
    <property type="entry name" value="Rhodopsin 7-helix transmembrane proteins"/>
    <property type="match status" value="1"/>
</dbReference>
<evidence type="ECO:0000256" key="5">
    <source>
        <dbReference type="ARBA" id="ARBA00023224"/>
    </source>
</evidence>
<dbReference type="Ensembl" id="ENSOMET00000023673.1">
    <property type="protein sequence ID" value="ENSOMEP00000015501.1"/>
    <property type="gene ID" value="ENSOMEG00000017086.1"/>
</dbReference>
<evidence type="ECO:0000256" key="2">
    <source>
        <dbReference type="ARBA" id="ARBA00022692"/>
    </source>
</evidence>
<evidence type="ECO:0000313" key="10">
    <source>
        <dbReference type="Proteomes" id="UP000261560"/>
    </source>
</evidence>
<keyword evidence="7" id="KW-0716">Sensory transduction</keyword>
<evidence type="ECO:0000256" key="1">
    <source>
        <dbReference type="ARBA" id="ARBA00004141"/>
    </source>
</evidence>
<keyword evidence="5 6" id="KW-0807">Transducer</keyword>
<keyword evidence="7" id="KW-1003">Cell membrane</keyword>
<dbReference type="GO" id="GO:0005549">
    <property type="term" value="F:odorant binding"/>
    <property type="evidence" value="ECO:0007669"/>
    <property type="project" value="TreeGrafter"/>
</dbReference>
<sequence>MYFLIAALLVNSVLFSTNIYPKLLIDFLSEKQIISYQLCLLQIYIFYSLSLSEFLLLAFMAFDRYVAICKPLSYPRIMRQATVSTLMALAWLLPACHLAVHAAVNVNSKLCRLTVKAVFCNNAFTALYCFIPKMLFIYGLTTVTNIWICPLFFVLFSYTKILIVSCKSCGKIKKKAAQTCLPHLLVLINFSLLTIYHVIVVRVAYGLPDMINFILTIQIIMCHPLLNPVIYGLKMKAIYKYVKIWVAGKKLRS</sequence>
<dbReference type="InterPro" id="IPR052921">
    <property type="entry name" value="GPCR1_Superfamily_Member"/>
</dbReference>
<evidence type="ECO:0000256" key="6">
    <source>
        <dbReference type="RuleBase" id="RU000688"/>
    </source>
</evidence>
<dbReference type="STRING" id="30732.ENSOMEP00000015501"/>
<dbReference type="PANTHER" id="PTHR26451:SF847">
    <property type="entry name" value="ODORANT RECEPTOR-RELATED"/>
    <property type="match status" value="1"/>
</dbReference>
<dbReference type="GO" id="GO:0004930">
    <property type="term" value="F:G protein-coupled receptor activity"/>
    <property type="evidence" value="ECO:0007669"/>
    <property type="project" value="UniProtKB-KW"/>
</dbReference>
<dbReference type="GO" id="GO:0005886">
    <property type="term" value="C:plasma membrane"/>
    <property type="evidence" value="ECO:0007669"/>
    <property type="project" value="UniProtKB-SubCell"/>
</dbReference>
<evidence type="ECO:0000259" key="8">
    <source>
        <dbReference type="PROSITE" id="PS50262"/>
    </source>
</evidence>
<dbReference type="PRINTS" id="PR00245">
    <property type="entry name" value="OLFACTORYR"/>
</dbReference>
<dbReference type="Proteomes" id="UP000261560">
    <property type="component" value="Unplaced"/>
</dbReference>
<dbReference type="GO" id="GO:0004984">
    <property type="term" value="F:olfactory receptor activity"/>
    <property type="evidence" value="ECO:0007669"/>
    <property type="project" value="InterPro"/>
</dbReference>
<evidence type="ECO:0000256" key="7">
    <source>
        <dbReference type="RuleBase" id="RU363047"/>
    </source>
</evidence>
<dbReference type="InterPro" id="IPR017452">
    <property type="entry name" value="GPCR_Rhodpsn_7TM"/>
</dbReference>
<dbReference type="AlphaFoldDB" id="A0A3B3CC53"/>
<reference evidence="9" key="1">
    <citation type="submission" date="2025-08" db="UniProtKB">
        <authorList>
            <consortium name="Ensembl"/>
        </authorList>
    </citation>
    <scope>IDENTIFICATION</scope>
</reference>
<feature type="domain" description="G-protein coupled receptors family 1 profile" evidence="8">
    <location>
        <begin position="1"/>
        <end position="231"/>
    </location>
</feature>
<dbReference type="SUPFAM" id="SSF81321">
    <property type="entry name" value="Family A G protein-coupled receptor-like"/>
    <property type="match status" value="1"/>
</dbReference>
<dbReference type="GeneTree" id="ENSGT01030000234640"/>
<evidence type="ECO:0000313" key="9">
    <source>
        <dbReference type="Ensembl" id="ENSOMEP00000015501.1"/>
    </source>
</evidence>
<dbReference type="PROSITE" id="PS50262">
    <property type="entry name" value="G_PROTEIN_RECEP_F1_2"/>
    <property type="match status" value="1"/>
</dbReference>
<dbReference type="PRINTS" id="PR00237">
    <property type="entry name" value="GPCRRHODOPSN"/>
</dbReference>
<reference evidence="9" key="2">
    <citation type="submission" date="2025-09" db="UniProtKB">
        <authorList>
            <consortium name="Ensembl"/>
        </authorList>
    </citation>
    <scope>IDENTIFICATION</scope>
</reference>
<protein>
    <recommendedName>
        <fullName evidence="7">Olfactory receptor</fullName>
    </recommendedName>
</protein>
<dbReference type="PaxDb" id="30732-ENSOMEP00000015501"/>
<dbReference type="InterPro" id="IPR000725">
    <property type="entry name" value="Olfact_rcpt"/>
</dbReference>
<accession>A0A3B3CC53</accession>
<keyword evidence="3" id="KW-1133">Transmembrane helix</keyword>
<keyword evidence="6" id="KW-0675">Receptor</keyword>
<organism evidence="9 10">
    <name type="scientific">Oryzias melastigma</name>
    <name type="common">Marine medaka</name>
    <dbReference type="NCBI Taxonomy" id="30732"/>
    <lineage>
        <taxon>Eukaryota</taxon>
        <taxon>Metazoa</taxon>
        <taxon>Chordata</taxon>
        <taxon>Craniata</taxon>
        <taxon>Vertebrata</taxon>
        <taxon>Euteleostomi</taxon>
        <taxon>Actinopterygii</taxon>
        <taxon>Neopterygii</taxon>
        <taxon>Teleostei</taxon>
        <taxon>Neoteleostei</taxon>
        <taxon>Acanthomorphata</taxon>
        <taxon>Ovalentaria</taxon>
        <taxon>Atherinomorphae</taxon>
        <taxon>Beloniformes</taxon>
        <taxon>Adrianichthyidae</taxon>
        <taxon>Oryziinae</taxon>
        <taxon>Oryzias</taxon>
    </lineage>
</organism>
<dbReference type="OMA" id="YPRIMRQ"/>
<dbReference type="PANTHER" id="PTHR26451">
    <property type="entry name" value="G_PROTEIN_RECEP_F1_2 DOMAIN-CONTAINING PROTEIN"/>
    <property type="match status" value="1"/>
</dbReference>
<dbReference type="Pfam" id="PF13853">
    <property type="entry name" value="7tm_4"/>
    <property type="match status" value="1"/>
</dbReference>
<evidence type="ECO:0000256" key="4">
    <source>
        <dbReference type="ARBA" id="ARBA00023136"/>
    </source>
</evidence>
<dbReference type="InterPro" id="IPR000276">
    <property type="entry name" value="GPCR_Rhodpsn"/>
</dbReference>